<evidence type="ECO:0000256" key="2">
    <source>
        <dbReference type="SAM" id="Phobius"/>
    </source>
</evidence>
<protein>
    <submittedName>
        <fullName evidence="3">Uncharacterized protein</fullName>
    </submittedName>
</protein>
<keyword evidence="2" id="KW-1133">Transmembrane helix</keyword>
<keyword evidence="2" id="KW-0472">Membrane</keyword>
<accession>A0A0F5K567</accession>
<keyword evidence="4" id="KW-1185">Reference proteome</keyword>
<feature type="region of interest" description="Disordered" evidence="1">
    <location>
        <begin position="638"/>
        <end position="663"/>
    </location>
</feature>
<feature type="transmembrane region" description="Helical" evidence="2">
    <location>
        <begin position="351"/>
        <end position="368"/>
    </location>
</feature>
<keyword evidence="2" id="KW-0812">Transmembrane</keyword>
<feature type="transmembrane region" description="Helical" evidence="2">
    <location>
        <begin position="440"/>
        <end position="465"/>
    </location>
</feature>
<reference evidence="3 4" key="1">
    <citation type="submission" date="2015-03" db="EMBL/GenBank/DDBJ databases">
        <title>Draft Genome Sequence of Burkholderia andropogonis type strain ICMP2807, isolated from Sorghum bicolor.</title>
        <authorList>
            <person name="Lopes-Santos L."/>
            <person name="Castro D.B."/>
            <person name="Ottoboni L.M."/>
            <person name="Park D."/>
            <person name="Weirc B.S."/>
            <person name="Destefano S.A."/>
        </authorList>
    </citation>
    <scope>NUCLEOTIDE SEQUENCE [LARGE SCALE GENOMIC DNA]</scope>
    <source>
        <strain evidence="3 4">ICMP2807</strain>
    </source>
</reference>
<feature type="compositionally biased region" description="Basic and acidic residues" evidence="1">
    <location>
        <begin position="653"/>
        <end position="663"/>
    </location>
</feature>
<proteinExistence type="predicted"/>
<dbReference type="PATRIC" id="fig|28092.6.peg.223"/>
<evidence type="ECO:0000313" key="3">
    <source>
        <dbReference type="EMBL" id="KKB65243.1"/>
    </source>
</evidence>
<organism evidence="3 4">
    <name type="scientific">Robbsia andropogonis</name>
    <dbReference type="NCBI Taxonomy" id="28092"/>
    <lineage>
        <taxon>Bacteria</taxon>
        <taxon>Pseudomonadati</taxon>
        <taxon>Pseudomonadota</taxon>
        <taxon>Betaproteobacteria</taxon>
        <taxon>Burkholderiales</taxon>
        <taxon>Burkholderiaceae</taxon>
        <taxon>Robbsia</taxon>
    </lineage>
</organism>
<name>A0A0F5K567_9BURK</name>
<dbReference type="RefSeq" id="WP_024902535.1">
    <property type="nucleotide sequence ID" value="NZ_CADFGU010000001.1"/>
</dbReference>
<feature type="region of interest" description="Disordered" evidence="1">
    <location>
        <begin position="56"/>
        <end position="79"/>
    </location>
</feature>
<gene>
    <name evidence="3" type="ORF">WM40_01000</name>
</gene>
<evidence type="ECO:0000256" key="1">
    <source>
        <dbReference type="SAM" id="MobiDB-lite"/>
    </source>
</evidence>
<dbReference type="EMBL" id="LAQU01000001">
    <property type="protein sequence ID" value="KKB65243.1"/>
    <property type="molecule type" value="Genomic_DNA"/>
</dbReference>
<dbReference type="AlphaFoldDB" id="A0A0F5K567"/>
<feature type="transmembrane region" description="Helical" evidence="2">
    <location>
        <begin position="485"/>
        <end position="512"/>
    </location>
</feature>
<sequence length="663" mass="71971">MRGFDALSGDTPSHLERVIPAREMSRTGAHRGWHQPLSVPGTARLDKANLDAWEMVSPTDPASHDGDNSSPTEATGGDAHATVARAINRTSVIGETPMRASITVDPGMAAAANALFTTEVEATVEGLLQSVVASLAHFDTRPEGDPVAPMGVADQGDAVEYVPPPIEIRVMHAFPDVAQRGHGAHLQAPIARNPVNRISNAPVQDVRSPFEGLDREAFVEEPIAPARIHDFSRPEKGESPLHTRIGREGIYDDLGAVADAVNRGLHRLATSARSAVKWLSRRPGRSEDTATENTNETVAKDTEANIVQPLNRHNLWAAMRGNAALAALRNISAGALLLLWDLIPFSAAPHLPWLTAIFCMCVAVMYAVRHLRHYRVRDTPLKHAVYAGLYALGVGLSVLADRAGTVGKVVGFIVDKVWEMLITCGLTGESGPGNASRRTVLSWCAVIFTTFIGMHYTRAGLFLAIENAHMQAVPWFFSRWAAKTFTEVMAFGGVMPLLQLGGNGIAGASFVYRGARYRWSSFSAFARERMRYMKTMPRHAELYSNLGIDKFLGFSMPQNNGVATWVWPINSLFGALLETEKVHSAMLKRANAASLSISEAPKTEINGNDTTTQNANAAIARMEEGNAHFAIAPGEENRAHRNADISANALPSERMRPDEITRL</sequence>
<evidence type="ECO:0000313" key="4">
    <source>
        <dbReference type="Proteomes" id="UP000033618"/>
    </source>
</evidence>
<dbReference type="Proteomes" id="UP000033618">
    <property type="component" value="Unassembled WGS sequence"/>
</dbReference>
<comment type="caution">
    <text evidence="3">The sequence shown here is derived from an EMBL/GenBank/DDBJ whole genome shotgun (WGS) entry which is preliminary data.</text>
</comment>